<feature type="transmembrane region" description="Helical" evidence="1">
    <location>
        <begin position="72"/>
        <end position="90"/>
    </location>
</feature>
<evidence type="ECO:0000313" key="2">
    <source>
        <dbReference type="EMBL" id="SHK10917.1"/>
    </source>
</evidence>
<name>A0A1M6PSJ6_9BACT</name>
<gene>
    <name evidence="2" type="ORF">SAMN02746009_00328</name>
</gene>
<feature type="transmembrane region" description="Helical" evidence="1">
    <location>
        <begin position="96"/>
        <end position="112"/>
    </location>
</feature>
<feature type="transmembrane region" description="Helical" evidence="1">
    <location>
        <begin position="261"/>
        <end position="279"/>
    </location>
</feature>
<sequence length="344" mass="39454">MREVISNYLIQISSSDIIPALSIYTKRFLNHEQVYTPFTDELGYFALPTYLPATWLPYLLPEWLRFDYRWMSSLLLLLGFGAYVAIVARLPKSARYTFLLTFLPFAFTYAIIRTDASIFGFTVESMIVGYYFLLVAGILLRSWPLQVLGLLLCLLSRFSLAIWLPLYFLLVFFQESKQRAFLMAGAVLVGVLALYIVPFMSQDWGLFFRVQAAYTDVAVGEWRHLNDQGLPYHLYNGVGLGNFFFRFADGELVDRIRLLKTVHIALLLLLTAAAGVIYWRQRLLRTDYRIYAVLVLKLYLITFYAFLQVPYSYLASVGMFLSLFLLLLVEGSGPGALVENKHGC</sequence>
<proteinExistence type="predicted"/>
<feature type="transmembrane region" description="Helical" evidence="1">
    <location>
        <begin position="146"/>
        <end position="173"/>
    </location>
</feature>
<accession>A0A1M6PSJ6</accession>
<evidence type="ECO:0008006" key="4">
    <source>
        <dbReference type="Google" id="ProtNLM"/>
    </source>
</evidence>
<feature type="transmembrane region" description="Helical" evidence="1">
    <location>
        <begin position="119"/>
        <end position="140"/>
    </location>
</feature>
<feature type="transmembrane region" description="Helical" evidence="1">
    <location>
        <begin position="288"/>
        <end position="307"/>
    </location>
</feature>
<keyword evidence="3" id="KW-1185">Reference proteome</keyword>
<organism evidence="2 3">
    <name type="scientific">Hymenobacter psychrotolerans DSM 18569</name>
    <dbReference type="NCBI Taxonomy" id="1121959"/>
    <lineage>
        <taxon>Bacteria</taxon>
        <taxon>Pseudomonadati</taxon>
        <taxon>Bacteroidota</taxon>
        <taxon>Cytophagia</taxon>
        <taxon>Cytophagales</taxon>
        <taxon>Hymenobacteraceae</taxon>
        <taxon>Hymenobacter</taxon>
    </lineage>
</organism>
<dbReference type="AlphaFoldDB" id="A0A1M6PSJ6"/>
<keyword evidence="1" id="KW-0812">Transmembrane</keyword>
<keyword evidence="1" id="KW-1133">Transmembrane helix</keyword>
<feature type="transmembrane region" description="Helical" evidence="1">
    <location>
        <begin position="313"/>
        <end position="329"/>
    </location>
</feature>
<keyword evidence="1" id="KW-0472">Membrane</keyword>
<dbReference type="EMBL" id="FRAS01000001">
    <property type="protein sequence ID" value="SHK10917.1"/>
    <property type="molecule type" value="Genomic_DNA"/>
</dbReference>
<protein>
    <recommendedName>
        <fullName evidence="4">DUF2029 domain-containing protein</fullName>
    </recommendedName>
</protein>
<feature type="transmembrane region" description="Helical" evidence="1">
    <location>
        <begin position="180"/>
        <end position="200"/>
    </location>
</feature>
<reference evidence="3" key="1">
    <citation type="submission" date="2016-11" db="EMBL/GenBank/DDBJ databases">
        <authorList>
            <person name="Varghese N."/>
            <person name="Submissions S."/>
        </authorList>
    </citation>
    <scope>NUCLEOTIDE SEQUENCE [LARGE SCALE GENOMIC DNA]</scope>
    <source>
        <strain evidence="3">DSM 18569</strain>
    </source>
</reference>
<evidence type="ECO:0000313" key="3">
    <source>
        <dbReference type="Proteomes" id="UP000183947"/>
    </source>
</evidence>
<evidence type="ECO:0000256" key="1">
    <source>
        <dbReference type="SAM" id="Phobius"/>
    </source>
</evidence>
<dbReference type="Proteomes" id="UP000183947">
    <property type="component" value="Unassembled WGS sequence"/>
</dbReference>